<dbReference type="SMART" id="SM00947">
    <property type="entry name" value="Pro_CA"/>
    <property type="match status" value="1"/>
</dbReference>
<evidence type="ECO:0000256" key="3">
    <source>
        <dbReference type="ARBA" id="ARBA00012925"/>
    </source>
</evidence>
<proteinExistence type="inferred from homology"/>
<dbReference type="InterPro" id="IPR045066">
    <property type="entry name" value="Beta_CA_cladeB"/>
</dbReference>
<dbReference type="InterPro" id="IPR036874">
    <property type="entry name" value="Carbonic_anhydrase_sf"/>
</dbReference>
<comment type="cofactor">
    <cofactor evidence="1">
        <name>Zn(2+)</name>
        <dbReference type="ChEBI" id="CHEBI:29105"/>
    </cofactor>
</comment>
<protein>
    <recommendedName>
        <fullName evidence="3 8">Carbonic anhydrase</fullName>
        <ecNumber evidence="3 8">4.2.1.1</ecNumber>
    </recommendedName>
    <alternativeName>
        <fullName evidence="8">Carbonate dehydratase</fullName>
    </alternativeName>
</protein>
<dbReference type="CDD" id="cd00884">
    <property type="entry name" value="beta_CA_cladeB"/>
    <property type="match status" value="1"/>
</dbReference>
<keyword evidence="10" id="KW-1185">Reference proteome</keyword>
<sequence>MPEFKALLRGYHRFRAHGYSDQRRRWDALAEGQEPPVMIIGCCDSRVDPAILFDTVPGQAFILRNVANLVPPFEQGGGLHGVSAALEFAVTKLKVKHIVVMGHGACGGVSAALAGHGEPDRIFIDKWIGLLDEARDKVVAEAPADPQHALELEGVKVSLRNLRTFPFVAEREAAGELKIHGCWFAIAEGCLYELDEAADEFRAVPEEVDA</sequence>
<dbReference type="EMBL" id="BSOO01000016">
    <property type="protein sequence ID" value="GLR47960.1"/>
    <property type="molecule type" value="Genomic_DNA"/>
</dbReference>
<evidence type="ECO:0000256" key="2">
    <source>
        <dbReference type="ARBA" id="ARBA00006217"/>
    </source>
</evidence>
<dbReference type="EC" id="4.2.1.1" evidence="3 8"/>
<dbReference type="Gene3D" id="3.40.1050.10">
    <property type="entry name" value="Carbonic anhydrase"/>
    <property type="match status" value="1"/>
</dbReference>
<reference evidence="10" key="1">
    <citation type="journal article" date="2019" name="Int. J. Syst. Evol. Microbiol.">
        <title>The Global Catalogue of Microorganisms (GCM) 10K type strain sequencing project: providing services to taxonomists for standard genome sequencing and annotation.</title>
        <authorList>
            <consortium name="The Broad Institute Genomics Platform"/>
            <consortium name="The Broad Institute Genome Sequencing Center for Infectious Disease"/>
            <person name="Wu L."/>
            <person name="Ma J."/>
        </authorList>
    </citation>
    <scope>NUCLEOTIDE SEQUENCE [LARGE SCALE GENOMIC DNA]</scope>
    <source>
        <strain evidence="10">NBRC 102146</strain>
    </source>
</reference>
<dbReference type="RefSeq" id="WP_029940770.1">
    <property type="nucleotide sequence ID" value="NZ_BSOO01000016.1"/>
</dbReference>
<dbReference type="PROSITE" id="PS00705">
    <property type="entry name" value="PROK_CO2_ANHYDRASE_2"/>
    <property type="match status" value="1"/>
</dbReference>
<comment type="caution">
    <text evidence="9">The sequence shown here is derived from an EMBL/GenBank/DDBJ whole genome shotgun (WGS) entry which is preliminary data.</text>
</comment>
<dbReference type="Proteomes" id="UP001156703">
    <property type="component" value="Unassembled WGS sequence"/>
</dbReference>
<evidence type="ECO:0000256" key="5">
    <source>
        <dbReference type="ARBA" id="ARBA00022833"/>
    </source>
</evidence>
<evidence type="ECO:0000256" key="7">
    <source>
        <dbReference type="ARBA" id="ARBA00048348"/>
    </source>
</evidence>
<evidence type="ECO:0000313" key="9">
    <source>
        <dbReference type="EMBL" id="GLR47960.1"/>
    </source>
</evidence>
<dbReference type="InterPro" id="IPR015892">
    <property type="entry name" value="Carbonic_anhydrase_CS"/>
</dbReference>
<evidence type="ECO:0000256" key="6">
    <source>
        <dbReference type="ARBA" id="ARBA00023239"/>
    </source>
</evidence>
<evidence type="ECO:0000256" key="4">
    <source>
        <dbReference type="ARBA" id="ARBA00022723"/>
    </source>
</evidence>
<comment type="function">
    <text evidence="8">Reversible hydration of carbon dioxide.</text>
</comment>
<evidence type="ECO:0000256" key="1">
    <source>
        <dbReference type="ARBA" id="ARBA00001947"/>
    </source>
</evidence>
<dbReference type="PANTHER" id="PTHR11002:SF76">
    <property type="entry name" value="CARBONIC ANHYDRASE"/>
    <property type="match status" value="1"/>
</dbReference>
<dbReference type="InterPro" id="IPR001765">
    <property type="entry name" value="Carbonic_anhydrase"/>
</dbReference>
<evidence type="ECO:0000256" key="8">
    <source>
        <dbReference type="RuleBase" id="RU003956"/>
    </source>
</evidence>
<gene>
    <name evidence="9" type="primary">can-2</name>
    <name evidence="9" type="ORF">GCM10007925_16730</name>
</gene>
<keyword evidence="5 8" id="KW-0862">Zinc</keyword>
<comment type="similarity">
    <text evidence="2 8">Belongs to the beta-class carbonic anhydrase family.</text>
</comment>
<comment type="catalytic activity">
    <reaction evidence="7 8">
        <text>hydrogencarbonate + H(+) = CO2 + H2O</text>
        <dbReference type="Rhea" id="RHEA:10748"/>
        <dbReference type="ChEBI" id="CHEBI:15377"/>
        <dbReference type="ChEBI" id="CHEBI:15378"/>
        <dbReference type="ChEBI" id="CHEBI:16526"/>
        <dbReference type="ChEBI" id="CHEBI:17544"/>
        <dbReference type="EC" id="4.2.1.1"/>
    </reaction>
</comment>
<dbReference type="SUPFAM" id="SSF53056">
    <property type="entry name" value="beta-carbonic anhydrase, cab"/>
    <property type="match status" value="1"/>
</dbReference>
<dbReference type="PANTHER" id="PTHR11002">
    <property type="entry name" value="CARBONIC ANHYDRASE"/>
    <property type="match status" value="1"/>
</dbReference>
<evidence type="ECO:0000313" key="10">
    <source>
        <dbReference type="Proteomes" id="UP001156703"/>
    </source>
</evidence>
<organism evidence="9 10">
    <name type="scientific">Sphingomonas astaxanthinifaciens DSM 22298</name>
    <dbReference type="NCBI Taxonomy" id="1123267"/>
    <lineage>
        <taxon>Bacteria</taxon>
        <taxon>Pseudomonadati</taxon>
        <taxon>Pseudomonadota</taxon>
        <taxon>Alphaproteobacteria</taxon>
        <taxon>Sphingomonadales</taxon>
        <taxon>Sphingomonadaceae</taxon>
        <taxon>Sphingomonas</taxon>
    </lineage>
</organism>
<keyword evidence="4" id="KW-0479">Metal-binding</keyword>
<name>A0ABQ5Z8J6_9SPHN</name>
<dbReference type="Pfam" id="PF00484">
    <property type="entry name" value="Pro_CA"/>
    <property type="match status" value="1"/>
</dbReference>
<keyword evidence="6 8" id="KW-0456">Lyase</keyword>
<accession>A0ABQ5Z8J6</accession>